<feature type="transmembrane region" description="Helical" evidence="6">
    <location>
        <begin position="1059"/>
        <end position="1083"/>
    </location>
</feature>
<evidence type="ECO:0000256" key="6">
    <source>
        <dbReference type="SAM" id="Phobius"/>
    </source>
</evidence>
<keyword evidence="8" id="KW-1185">Reference proteome</keyword>
<keyword evidence="6" id="KW-1133">Transmembrane helix</keyword>
<accession>A0ABQ6MCG3</accession>
<feature type="transmembrane region" description="Helical" evidence="6">
    <location>
        <begin position="1020"/>
        <end position="1039"/>
    </location>
</feature>
<evidence type="ECO:0008006" key="9">
    <source>
        <dbReference type="Google" id="ProtNLM"/>
    </source>
</evidence>
<evidence type="ECO:0000256" key="3">
    <source>
        <dbReference type="ARBA" id="ARBA00023040"/>
    </source>
</evidence>
<feature type="transmembrane region" description="Helical" evidence="6">
    <location>
        <begin position="30"/>
        <end position="54"/>
    </location>
</feature>
<dbReference type="SUPFAM" id="SSF55961">
    <property type="entry name" value="Bet v1-like"/>
    <property type="match status" value="1"/>
</dbReference>
<proteinExistence type="predicted"/>
<feature type="transmembrane region" description="Helical" evidence="6">
    <location>
        <begin position="205"/>
        <end position="229"/>
    </location>
</feature>
<name>A0ABQ6MCG3_9STRA</name>
<feature type="transmembrane region" description="Helical" evidence="6">
    <location>
        <begin position="817"/>
        <end position="837"/>
    </location>
</feature>
<gene>
    <name evidence="7" type="ORF">TeGR_g5034</name>
</gene>
<keyword evidence="6" id="KW-0812">Transmembrane</keyword>
<feature type="transmembrane region" description="Helical" evidence="6">
    <location>
        <begin position="966"/>
        <end position="985"/>
    </location>
</feature>
<dbReference type="Proteomes" id="UP001165060">
    <property type="component" value="Unassembled WGS sequence"/>
</dbReference>
<dbReference type="EMBL" id="BRYB01001325">
    <property type="protein sequence ID" value="GMI23248.1"/>
    <property type="molecule type" value="Genomic_DNA"/>
</dbReference>
<evidence type="ECO:0000256" key="5">
    <source>
        <dbReference type="ARBA" id="ARBA00023224"/>
    </source>
</evidence>
<dbReference type="Gene3D" id="1.20.1070.10">
    <property type="entry name" value="Rhodopsin 7-helix transmembrane proteins"/>
    <property type="match status" value="1"/>
</dbReference>
<dbReference type="Gene3D" id="3.30.530.20">
    <property type="match status" value="1"/>
</dbReference>
<evidence type="ECO:0000313" key="7">
    <source>
        <dbReference type="EMBL" id="GMI23248.1"/>
    </source>
</evidence>
<evidence type="ECO:0000256" key="1">
    <source>
        <dbReference type="ARBA" id="ARBA00004651"/>
    </source>
</evidence>
<feature type="transmembrane region" description="Helical" evidence="6">
    <location>
        <begin position="154"/>
        <end position="173"/>
    </location>
</feature>
<keyword evidence="2" id="KW-1003">Cell membrane</keyword>
<protein>
    <recommendedName>
        <fullName evidence="9">G-protein coupled receptors family 1 profile domain-containing protein</fullName>
    </recommendedName>
</protein>
<keyword evidence="5" id="KW-0807">Transducer</keyword>
<dbReference type="PANTHER" id="PTHR24229">
    <property type="entry name" value="NEUROPEPTIDES RECEPTOR"/>
    <property type="match status" value="1"/>
</dbReference>
<keyword evidence="6" id="KW-0472">Membrane</keyword>
<feature type="transmembrane region" description="Helical" evidence="6">
    <location>
        <begin position="1095"/>
        <end position="1116"/>
    </location>
</feature>
<reference evidence="7 8" key="1">
    <citation type="journal article" date="2023" name="Commun. Biol.">
        <title>Genome analysis of Parmales, the sister group of diatoms, reveals the evolutionary specialization of diatoms from phago-mixotrophs to photoautotrophs.</title>
        <authorList>
            <person name="Ban H."/>
            <person name="Sato S."/>
            <person name="Yoshikawa S."/>
            <person name="Yamada K."/>
            <person name="Nakamura Y."/>
            <person name="Ichinomiya M."/>
            <person name="Sato N."/>
            <person name="Blanc-Mathieu R."/>
            <person name="Endo H."/>
            <person name="Kuwata A."/>
            <person name="Ogata H."/>
        </authorList>
    </citation>
    <scope>NUCLEOTIDE SEQUENCE [LARGE SCALE GENOMIC DNA]</scope>
</reference>
<evidence type="ECO:0000256" key="4">
    <source>
        <dbReference type="ARBA" id="ARBA00023170"/>
    </source>
</evidence>
<feature type="transmembrane region" description="Helical" evidence="6">
    <location>
        <begin position="991"/>
        <end position="1011"/>
    </location>
</feature>
<feature type="transmembrane region" description="Helical" evidence="6">
    <location>
        <begin position="104"/>
        <end position="122"/>
    </location>
</feature>
<dbReference type="InterPro" id="IPR023393">
    <property type="entry name" value="START-like_dom_sf"/>
</dbReference>
<comment type="subcellular location">
    <subcellularLocation>
        <location evidence="1">Cell membrane</location>
        <topology evidence="1">Multi-pass membrane protein</topology>
    </subcellularLocation>
</comment>
<dbReference type="CDD" id="cd00637">
    <property type="entry name" value="7tm_classA_rhodopsin-like"/>
    <property type="match status" value="1"/>
</dbReference>
<comment type="caution">
    <text evidence="7">The sequence shown here is derived from an EMBL/GenBank/DDBJ whole genome shotgun (WGS) entry which is preliminary data.</text>
</comment>
<keyword evidence="3" id="KW-0297">G-protein coupled receptor</keyword>
<organism evidence="7 8">
    <name type="scientific">Tetraparma gracilis</name>
    <dbReference type="NCBI Taxonomy" id="2962635"/>
    <lineage>
        <taxon>Eukaryota</taxon>
        <taxon>Sar</taxon>
        <taxon>Stramenopiles</taxon>
        <taxon>Ochrophyta</taxon>
        <taxon>Bolidophyceae</taxon>
        <taxon>Parmales</taxon>
        <taxon>Triparmaceae</taxon>
        <taxon>Tetraparma</taxon>
    </lineage>
</organism>
<feature type="transmembrane region" description="Helical" evidence="6">
    <location>
        <begin position="250"/>
        <end position="273"/>
    </location>
</feature>
<sequence length="1239" mass="137496">MYSSLTSLYEFNFLNTTHPLPPPISPTTSALTSLALLLCFLGVALSSLLLFCIAKNKKARDQRHGGTIQASFDVFFFVSLIMIVTPNMVFGSVPSNTHCQLNGFMIHFAATAQFSSITGLCYERLYRLRMLRDETSVGSDAVAQAPHWQLFKRYILPLLFLHAAMPIMTNSAYGVYTPKPNSAACYASGGKGVRGHDMFPLVNDLYFFSCFVVVLYSSFHSLGIVHALLATSSGRTAATRAAAKAERRAVRFSVAITLLFIACWSPVAVYFAALPFGYGHDWPPLYFDFIEVFACCTCLNPLVQFSVDPALRALFVQIFKRRDTVRRIGSTVASSPVRTGMLTRATRSTYHTQHLGSVVSTVDVTDKDGLFAGMSKIKMRELDEQQRLQLKLQMFADSSSTEEEEAAVQRGIDLILENDESMESRPNSNNLVALAVCGHTLRATMTVRASPADVASYLHSVDSASNMDVAAKDPNVRDHFMLEDSPPRSHVWFSRIHMPSKGYRFRHRTFCSRSTCGTPKHDGTIIYTTFPESHDDAPEQVEYVRADSTSVFRIRPSHVSESEREKTLDTEVSVFTQFDFKIGSLVPYEKVYVRERALSLRASERALRYERIYRPFTVRTVSRVQRHFQHLRSLDELDYEDGKTIGVMLTDSMETLSSASSWNTRAKLGKVALTFMFERNIALNQVHSSCRWFAPMVVQILDDSRSSPSAVSESLSDLSEDNGRMLGKALSSLLSTHETPRAALDAWMEQYPSMLAYASERPFFRPFIEAVAHRQVMSAPLEAKARIFAGLALSLADSGSDVYVAREYFLKGETSVAWGLISMVLLCLFLQCCVCFTQRRARPKAMLKDMLLTILFLKPARDVYRVVRGHEREAHEVMDGFAELLASKMCEVFSEALPGSVLQTISLFATISEGKPVTHAVVGSIAISVLMSSYALQQISFDFDVDPENRRLDPVTHGFVPRTNRWLVLVAMVTLAATTMVMQVVTFALLWGIGGIYVLLYWGVPTLLFLLRKRARRGDFAMGSGVQAAPTLGMIIWYVVVKGVADFTCWTLTRVPSSIGGAGLIANQSFNVLGAIVVASVYVSQDIDGGLDQGTVWTAVAAAVAGVACSQAAFFASMEGSHMESFFSLESSADQCERMFFMHAGHPELQLLATVMRTPEENWFGFREDLGELIRVGVPLWEEKRPLWWTDSMLAHVPDHMLAGAGEAGEKALMRKRGLSRKRRATIHGGGGGEVAPEG</sequence>
<keyword evidence="4" id="KW-0675">Receptor</keyword>
<dbReference type="SUPFAM" id="SSF81321">
    <property type="entry name" value="Family A G protein-coupled receptor-like"/>
    <property type="match status" value="1"/>
</dbReference>
<dbReference type="PANTHER" id="PTHR24229:SF32">
    <property type="entry name" value="G-PROTEIN COUPLED RECEPTOR 149-RELATED"/>
    <property type="match status" value="1"/>
</dbReference>
<evidence type="ECO:0000313" key="8">
    <source>
        <dbReference type="Proteomes" id="UP001165060"/>
    </source>
</evidence>
<evidence type="ECO:0000256" key="2">
    <source>
        <dbReference type="ARBA" id="ARBA00022475"/>
    </source>
</evidence>